<dbReference type="InterPro" id="IPR006197">
    <property type="entry name" value="Peptidase_S24_LexA"/>
</dbReference>
<reference evidence="10" key="1">
    <citation type="submission" date="2017-09" db="EMBL/GenBank/DDBJ databases">
        <title>Depth-based differentiation of microbial function through sediment-hosted aquifers and enrichment of novel symbionts in the deep terrestrial subsurface.</title>
        <authorList>
            <person name="Probst A.J."/>
            <person name="Ladd B."/>
            <person name="Jarett J.K."/>
            <person name="Geller-Mcgrath D.E."/>
            <person name="Sieber C.M.K."/>
            <person name="Emerson J.B."/>
            <person name="Anantharaman K."/>
            <person name="Thomas B.C."/>
            <person name="Malmstrom R."/>
            <person name="Stieglmeier M."/>
            <person name="Klingl A."/>
            <person name="Woyke T."/>
            <person name="Ryan C.M."/>
            <person name="Banfield J.F."/>
        </authorList>
    </citation>
    <scope>NUCLEOTIDE SEQUENCE [LARGE SCALE GENOMIC DNA]</scope>
</reference>
<dbReference type="PANTHER" id="PTHR33516:SF2">
    <property type="entry name" value="LEXA REPRESSOR-RELATED"/>
    <property type="match status" value="1"/>
</dbReference>
<dbReference type="GO" id="GO:0009432">
    <property type="term" value="P:SOS response"/>
    <property type="evidence" value="ECO:0007669"/>
    <property type="project" value="UniProtKB-KW"/>
</dbReference>
<dbReference type="GO" id="GO:0006281">
    <property type="term" value="P:DNA repair"/>
    <property type="evidence" value="ECO:0007669"/>
    <property type="project" value="UniProtKB-KW"/>
</dbReference>
<dbReference type="Gene3D" id="2.10.109.10">
    <property type="entry name" value="Umud Fragment, subunit A"/>
    <property type="match status" value="1"/>
</dbReference>
<dbReference type="Gene3D" id="1.10.10.10">
    <property type="entry name" value="Winged helix-like DNA-binding domain superfamily/Winged helix DNA-binding domain"/>
    <property type="match status" value="1"/>
</dbReference>
<sequence>MVFSYGQNGEHGIELHALIESMYEDQREKIQDFYQRYRRMPSYAEMMKLTGYRSKNAVHKLVAKLVDLGIVAQDEQGRLIPTRGMDEVPLLGLVEAGIPTSVDAEVGETLDINAYLVEDRTRSYVLEVKGDSMIDEGIKEGDLVVAKKGGEPREGDIVIAEVDGGWTMKYLRKKNGKSYLEPANKNYKPIYPKYDLKIAAIVKGVIRKY</sequence>
<evidence type="ECO:0000313" key="9">
    <source>
        <dbReference type="EMBL" id="PJE73932.1"/>
    </source>
</evidence>
<dbReference type="EMBL" id="PFEQ01000014">
    <property type="protein sequence ID" value="PJE73932.1"/>
    <property type="molecule type" value="Genomic_DNA"/>
</dbReference>
<organism evidence="9 10">
    <name type="scientific">Candidatus Taylorbacteria bacterium CG10_big_fil_rev_8_21_14_0_10_41_48</name>
    <dbReference type="NCBI Taxonomy" id="1975024"/>
    <lineage>
        <taxon>Bacteria</taxon>
        <taxon>Candidatus Tayloriibacteriota</taxon>
    </lineage>
</organism>
<evidence type="ECO:0000256" key="6">
    <source>
        <dbReference type="ARBA" id="ARBA00023236"/>
    </source>
</evidence>
<accession>A0A2M8LBD2</accession>
<dbReference type="PANTHER" id="PTHR33516">
    <property type="entry name" value="LEXA REPRESSOR"/>
    <property type="match status" value="1"/>
</dbReference>
<dbReference type="Pfam" id="PF00717">
    <property type="entry name" value="Peptidase_S24"/>
    <property type="match status" value="1"/>
</dbReference>
<protein>
    <submittedName>
        <fullName evidence="9">LexA family transcriptional repressor</fullName>
    </submittedName>
</protein>
<dbReference type="InterPro" id="IPR036388">
    <property type="entry name" value="WH-like_DNA-bd_sf"/>
</dbReference>
<keyword evidence="5" id="KW-0234">DNA repair</keyword>
<proteinExistence type="inferred from homology"/>
<keyword evidence="4 7" id="KW-0068">Autocatalytic cleavage</keyword>
<evidence type="ECO:0000256" key="5">
    <source>
        <dbReference type="ARBA" id="ARBA00023204"/>
    </source>
</evidence>
<dbReference type="GO" id="GO:0016787">
    <property type="term" value="F:hydrolase activity"/>
    <property type="evidence" value="ECO:0007669"/>
    <property type="project" value="UniProtKB-KW"/>
</dbReference>
<name>A0A2M8LBD2_9BACT</name>
<dbReference type="InterPro" id="IPR050077">
    <property type="entry name" value="LexA_repressor"/>
</dbReference>
<dbReference type="GO" id="GO:0003677">
    <property type="term" value="F:DNA binding"/>
    <property type="evidence" value="ECO:0007669"/>
    <property type="project" value="InterPro"/>
</dbReference>
<dbReference type="SUPFAM" id="SSF51306">
    <property type="entry name" value="LexA/Signal peptidase"/>
    <property type="match status" value="1"/>
</dbReference>
<evidence type="ECO:0000256" key="2">
    <source>
        <dbReference type="ARBA" id="ARBA00022763"/>
    </source>
</evidence>
<dbReference type="InterPro" id="IPR036390">
    <property type="entry name" value="WH_DNA-bd_sf"/>
</dbReference>
<comment type="similarity">
    <text evidence="1 7">Belongs to the peptidase S24 family.</text>
</comment>
<dbReference type="Proteomes" id="UP000228700">
    <property type="component" value="Unassembled WGS sequence"/>
</dbReference>
<comment type="caution">
    <text evidence="9">The sequence shown here is derived from an EMBL/GenBank/DDBJ whole genome shotgun (WGS) entry which is preliminary data.</text>
</comment>
<evidence type="ECO:0000313" key="10">
    <source>
        <dbReference type="Proteomes" id="UP000228700"/>
    </source>
</evidence>
<dbReference type="PRINTS" id="PR00726">
    <property type="entry name" value="LEXASERPTASE"/>
</dbReference>
<dbReference type="SUPFAM" id="SSF46785">
    <property type="entry name" value="Winged helix' DNA-binding domain"/>
    <property type="match status" value="1"/>
</dbReference>
<evidence type="ECO:0000256" key="3">
    <source>
        <dbReference type="ARBA" id="ARBA00022801"/>
    </source>
</evidence>
<evidence type="ECO:0000256" key="4">
    <source>
        <dbReference type="ARBA" id="ARBA00022813"/>
    </source>
</evidence>
<dbReference type="InterPro" id="IPR039418">
    <property type="entry name" value="LexA-like"/>
</dbReference>
<evidence type="ECO:0000259" key="8">
    <source>
        <dbReference type="Pfam" id="PF00717"/>
    </source>
</evidence>
<gene>
    <name evidence="9" type="ORF">COV01_03785</name>
</gene>
<dbReference type="GO" id="GO:0006355">
    <property type="term" value="P:regulation of DNA-templated transcription"/>
    <property type="evidence" value="ECO:0007669"/>
    <property type="project" value="InterPro"/>
</dbReference>
<dbReference type="CDD" id="cd06529">
    <property type="entry name" value="S24_LexA-like"/>
    <property type="match status" value="1"/>
</dbReference>
<evidence type="ECO:0000256" key="7">
    <source>
        <dbReference type="RuleBase" id="RU003991"/>
    </source>
</evidence>
<feature type="domain" description="Peptidase S24/S26A/S26B/S26C" evidence="8">
    <location>
        <begin position="89"/>
        <end position="200"/>
    </location>
</feature>
<keyword evidence="6" id="KW-0742">SOS response</keyword>
<evidence type="ECO:0000256" key="1">
    <source>
        <dbReference type="ARBA" id="ARBA00007484"/>
    </source>
</evidence>
<dbReference type="InterPro" id="IPR036286">
    <property type="entry name" value="LexA/Signal_pep-like_sf"/>
</dbReference>
<dbReference type="InterPro" id="IPR015927">
    <property type="entry name" value="Peptidase_S24_S26A/B/C"/>
</dbReference>
<keyword evidence="3 7" id="KW-0378">Hydrolase</keyword>
<keyword evidence="2" id="KW-0227">DNA damage</keyword>
<dbReference type="AlphaFoldDB" id="A0A2M8LBD2"/>